<feature type="domain" description="Ionotropic glutamate receptor C-terminal" evidence="11">
    <location>
        <begin position="87"/>
        <end position="211"/>
    </location>
</feature>
<dbReference type="PANTHER" id="PTHR42643">
    <property type="entry name" value="IONOTROPIC RECEPTOR 20A-RELATED"/>
    <property type="match status" value="1"/>
</dbReference>
<keyword evidence="13" id="KW-1185">Reference proteome</keyword>
<dbReference type="KEGG" id="dpx:DAPPUDRAFT_241240"/>
<sequence>MFSLPFFLVAVILTCGFTSTSSLNSLSGRHLRVIWQCDFIIQDVVPTIQRNKMVDLTTYWIYGELTFLFPVSHETVNINAVAKPFQWPVWLGLCLSILFVISILKLTQHALHYLPANCKYNKSRLKTGSRQFRNRNILLVAKKTGGNEYLYVFGNLLSQGIPCQSSRLPFRLVAGVWTVVAFFFVQAYTSTLFTYIVMPVNRPLITSVYDIPDNPDINVFIELAGIPDILLSASSFKYNISTTIQL</sequence>
<evidence type="ECO:0000256" key="6">
    <source>
        <dbReference type="ARBA" id="ARBA00023136"/>
    </source>
</evidence>
<accession>E9GDS6</accession>
<dbReference type="GO" id="GO:0015276">
    <property type="term" value="F:ligand-gated monoatomic ion channel activity"/>
    <property type="evidence" value="ECO:0007669"/>
    <property type="project" value="InterPro"/>
</dbReference>
<dbReference type="Pfam" id="PF00060">
    <property type="entry name" value="Lig_chan"/>
    <property type="match status" value="1"/>
</dbReference>
<dbReference type="InParanoid" id="E9GDS6"/>
<feature type="transmembrane region" description="Helical" evidence="9">
    <location>
        <begin position="87"/>
        <end position="104"/>
    </location>
</feature>
<dbReference type="EMBL" id="GL732540">
    <property type="protein sequence ID" value="EFX82429.1"/>
    <property type="molecule type" value="Genomic_DNA"/>
</dbReference>
<evidence type="ECO:0000256" key="7">
    <source>
        <dbReference type="ARBA" id="ARBA00023170"/>
    </source>
</evidence>
<dbReference type="OrthoDB" id="6375714at2759"/>
<keyword evidence="5 9" id="KW-1133">Transmembrane helix</keyword>
<keyword evidence="10" id="KW-0732">Signal</keyword>
<dbReference type="FunFam" id="1.10.287.70:FF:000252">
    <property type="entry name" value="Uncharacterized protein"/>
    <property type="match status" value="1"/>
</dbReference>
<feature type="signal peptide" evidence="10">
    <location>
        <begin position="1"/>
        <end position="22"/>
    </location>
</feature>
<keyword evidence="3" id="KW-1003">Cell membrane</keyword>
<dbReference type="GO" id="GO:0005886">
    <property type="term" value="C:plasma membrane"/>
    <property type="evidence" value="ECO:0007669"/>
    <property type="project" value="UniProtKB-SubCell"/>
</dbReference>
<proteinExistence type="inferred from homology"/>
<name>E9GDS6_DAPPU</name>
<dbReference type="Proteomes" id="UP000000305">
    <property type="component" value="Unassembled WGS sequence"/>
</dbReference>
<gene>
    <name evidence="12" type="ORF">DAPPUDRAFT_241240</name>
</gene>
<keyword evidence="6 9" id="KW-0472">Membrane</keyword>
<evidence type="ECO:0000256" key="3">
    <source>
        <dbReference type="ARBA" id="ARBA00022475"/>
    </source>
</evidence>
<dbReference type="PANTHER" id="PTHR42643:SF24">
    <property type="entry name" value="IONOTROPIC RECEPTOR 60A"/>
    <property type="match status" value="1"/>
</dbReference>
<dbReference type="InterPro" id="IPR001320">
    <property type="entry name" value="Iontro_rcpt_C"/>
</dbReference>
<dbReference type="Gene3D" id="1.10.287.70">
    <property type="match status" value="1"/>
</dbReference>
<evidence type="ECO:0000259" key="11">
    <source>
        <dbReference type="Pfam" id="PF00060"/>
    </source>
</evidence>
<organism evidence="12 13">
    <name type="scientific">Daphnia pulex</name>
    <name type="common">Water flea</name>
    <dbReference type="NCBI Taxonomy" id="6669"/>
    <lineage>
        <taxon>Eukaryota</taxon>
        <taxon>Metazoa</taxon>
        <taxon>Ecdysozoa</taxon>
        <taxon>Arthropoda</taxon>
        <taxon>Crustacea</taxon>
        <taxon>Branchiopoda</taxon>
        <taxon>Diplostraca</taxon>
        <taxon>Cladocera</taxon>
        <taxon>Anomopoda</taxon>
        <taxon>Daphniidae</taxon>
        <taxon>Daphnia</taxon>
    </lineage>
</organism>
<evidence type="ECO:0000256" key="4">
    <source>
        <dbReference type="ARBA" id="ARBA00022692"/>
    </source>
</evidence>
<comment type="similarity">
    <text evidence="2">Belongs to the glutamate-gated ion channel (TC 1.A.10.1) family.</text>
</comment>
<keyword evidence="8" id="KW-0325">Glycoprotein</keyword>
<dbReference type="InterPro" id="IPR052192">
    <property type="entry name" value="Insect_Ionotropic_Sensory_Rcpt"/>
</dbReference>
<keyword evidence="4 9" id="KW-0812">Transmembrane</keyword>
<evidence type="ECO:0000256" key="1">
    <source>
        <dbReference type="ARBA" id="ARBA00004651"/>
    </source>
</evidence>
<evidence type="ECO:0000313" key="13">
    <source>
        <dbReference type="Proteomes" id="UP000000305"/>
    </source>
</evidence>
<evidence type="ECO:0000256" key="8">
    <source>
        <dbReference type="ARBA" id="ARBA00023180"/>
    </source>
</evidence>
<comment type="subcellular location">
    <subcellularLocation>
        <location evidence="1">Cell membrane</location>
        <topology evidence="1">Multi-pass membrane protein</topology>
    </subcellularLocation>
</comment>
<dbReference type="GO" id="GO:0050906">
    <property type="term" value="P:detection of stimulus involved in sensory perception"/>
    <property type="evidence" value="ECO:0007669"/>
    <property type="project" value="UniProtKB-ARBA"/>
</dbReference>
<dbReference type="HOGENOM" id="CLU_007257_4_1_1"/>
<evidence type="ECO:0000313" key="12">
    <source>
        <dbReference type="EMBL" id="EFX82429.1"/>
    </source>
</evidence>
<protein>
    <recommendedName>
        <fullName evidence="11">Ionotropic glutamate receptor C-terminal domain-containing protein</fullName>
    </recommendedName>
</protein>
<dbReference type="AlphaFoldDB" id="E9GDS6"/>
<evidence type="ECO:0000256" key="5">
    <source>
        <dbReference type="ARBA" id="ARBA00022989"/>
    </source>
</evidence>
<reference evidence="12 13" key="1">
    <citation type="journal article" date="2011" name="Science">
        <title>The ecoresponsive genome of Daphnia pulex.</title>
        <authorList>
            <person name="Colbourne J.K."/>
            <person name="Pfrender M.E."/>
            <person name="Gilbert D."/>
            <person name="Thomas W.K."/>
            <person name="Tucker A."/>
            <person name="Oakley T.H."/>
            <person name="Tokishita S."/>
            <person name="Aerts A."/>
            <person name="Arnold G.J."/>
            <person name="Basu M.K."/>
            <person name="Bauer D.J."/>
            <person name="Caceres C.E."/>
            <person name="Carmel L."/>
            <person name="Casola C."/>
            <person name="Choi J.H."/>
            <person name="Detter J.C."/>
            <person name="Dong Q."/>
            <person name="Dusheyko S."/>
            <person name="Eads B.D."/>
            <person name="Frohlich T."/>
            <person name="Geiler-Samerotte K.A."/>
            <person name="Gerlach D."/>
            <person name="Hatcher P."/>
            <person name="Jogdeo S."/>
            <person name="Krijgsveld J."/>
            <person name="Kriventseva E.V."/>
            <person name="Kultz D."/>
            <person name="Laforsch C."/>
            <person name="Lindquist E."/>
            <person name="Lopez J."/>
            <person name="Manak J.R."/>
            <person name="Muller J."/>
            <person name="Pangilinan J."/>
            <person name="Patwardhan R.P."/>
            <person name="Pitluck S."/>
            <person name="Pritham E.J."/>
            <person name="Rechtsteiner A."/>
            <person name="Rho M."/>
            <person name="Rogozin I.B."/>
            <person name="Sakarya O."/>
            <person name="Salamov A."/>
            <person name="Schaack S."/>
            <person name="Shapiro H."/>
            <person name="Shiga Y."/>
            <person name="Skalitzky C."/>
            <person name="Smith Z."/>
            <person name="Souvorov A."/>
            <person name="Sung W."/>
            <person name="Tang Z."/>
            <person name="Tsuchiya D."/>
            <person name="Tu H."/>
            <person name="Vos H."/>
            <person name="Wang M."/>
            <person name="Wolf Y.I."/>
            <person name="Yamagata H."/>
            <person name="Yamada T."/>
            <person name="Ye Y."/>
            <person name="Shaw J.R."/>
            <person name="Andrews J."/>
            <person name="Crease T.J."/>
            <person name="Tang H."/>
            <person name="Lucas S.M."/>
            <person name="Robertson H.M."/>
            <person name="Bork P."/>
            <person name="Koonin E.V."/>
            <person name="Zdobnov E.M."/>
            <person name="Grigoriev I.V."/>
            <person name="Lynch M."/>
            <person name="Boore J.L."/>
        </authorList>
    </citation>
    <scope>NUCLEOTIDE SEQUENCE [LARGE SCALE GENOMIC DNA]</scope>
</reference>
<evidence type="ECO:0000256" key="9">
    <source>
        <dbReference type="SAM" id="Phobius"/>
    </source>
</evidence>
<feature type="chain" id="PRO_5003240239" description="Ionotropic glutamate receptor C-terminal domain-containing protein" evidence="10">
    <location>
        <begin position="23"/>
        <end position="246"/>
    </location>
</feature>
<dbReference type="PhylomeDB" id="E9GDS6"/>
<evidence type="ECO:0000256" key="10">
    <source>
        <dbReference type="SAM" id="SignalP"/>
    </source>
</evidence>
<keyword evidence="7" id="KW-0675">Receptor</keyword>
<evidence type="ECO:0000256" key="2">
    <source>
        <dbReference type="ARBA" id="ARBA00008685"/>
    </source>
</evidence>
<feature type="transmembrane region" description="Helical" evidence="9">
    <location>
        <begin position="172"/>
        <end position="198"/>
    </location>
</feature>